<evidence type="ECO:0000313" key="3">
    <source>
        <dbReference type="Proteomes" id="UP000662572"/>
    </source>
</evidence>
<evidence type="ECO:0000313" key="2">
    <source>
        <dbReference type="EMBL" id="GGZ30099.1"/>
    </source>
</evidence>
<accession>A0A918URZ9</accession>
<dbReference type="Gene3D" id="6.10.340.10">
    <property type="match status" value="1"/>
</dbReference>
<gene>
    <name evidence="2" type="ORF">GCM10011273_15370</name>
</gene>
<reference evidence="2" key="2">
    <citation type="submission" date="2020-09" db="EMBL/GenBank/DDBJ databases">
        <authorList>
            <person name="Sun Q."/>
            <person name="Kim S."/>
        </authorList>
    </citation>
    <scope>NUCLEOTIDE SEQUENCE</scope>
    <source>
        <strain evidence="2">KCTC 32296</strain>
    </source>
</reference>
<dbReference type="EMBL" id="BMZB01000001">
    <property type="protein sequence ID" value="GGZ30099.1"/>
    <property type="molecule type" value="Genomic_DNA"/>
</dbReference>
<protein>
    <recommendedName>
        <fullName evidence="4">Four helix bundle sensory module for signal transduction</fullName>
    </recommendedName>
</protein>
<keyword evidence="1" id="KW-0812">Transmembrane</keyword>
<evidence type="ECO:0000256" key="1">
    <source>
        <dbReference type="SAM" id="Phobius"/>
    </source>
</evidence>
<reference evidence="2" key="1">
    <citation type="journal article" date="2014" name="Int. J. Syst. Evol. Microbiol.">
        <title>Complete genome sequence of Corynebacterium casei LMG S-19264T (=DSM 44701T), isolated from a smear-ripened cheese.</title>
        <authorList>
            <consortium name="US DOE Joint Genome Institute (JGI-PGF)"/>
            <person name="Walter F."/>
            <person name="Albersmeier A."/>
            <person name="Kalinowski J."/>
            <person name="Ruckert C."/>
        </authorList>
    </citation>
    <scope>NUCLEOTIDE SEQUENCE</scope>
    <source>
        <strain evidence="2">KCTC 32296</strain>
    </source>
</reference>
<keyword evidence="1" id="KW-1133">Transmembrane helix</keyword>
<dbReference type="Proteomes" id="UP000662572">
    <property type="component" value="Unassembled WGS sequence"/>
</dbReference>
<keyword evidence="1" id="KW-0472">Membrane</keyword>
<dbReference type="RefSeq" id="WP_189485778.1">
    <property type="nucleotide sequence ID" value="NZ_BMZB01000001.1"/>
</dbReference>
<dbReference type="CDD" id="cd06225">
    <property type="entry name" value="HAMP"/>
    <property type="match status" value="1"/>
</dbReference>
<dbReference type="AlphaFoldDB" id="A0A918URZ9"/>
<comment type="caution">
    <text evidence="2">The sequence shown here is derived from an EMBL/GenBank/DDBJ whole genome shotgun (WGS) entry which is preliminary data.</text>
</comment>
<sequence length="292" mass="32943">MSIKSRILALVGAFAVMALAIAALGVLTIRDYDRMMKNYGLSYDNTYYGEHLNYLVSSAVMESRGIYLSKDTTSARVFAKRLENDLTEIEQTLEDWRVNGGPAKLASFGVIEKQAADFITFRRELIRLGTTVSPAEADKLGNNERARARRIAFQADVEKAVLASRKDLANHQAIAREYNAKRAIHFMTVAIMGIVLMVAISVWIVVEFISKPLKTIANAIISVSEGKYDTPIPDAHPHHDPAHVHHSHDEIASVWRAIEHLRDRAIEADRLAREQREIERLKQMELRQIILD</sequence>
<feature type="transmembrane region" description="Helical" evidence="1">
    <location>
        <begin position="6"/>
        <end position="29"/>
    </location>
</feature>
<evidence type="ECO:0008006" key="4">
    <source>
        <dbReference type="Google" id="ProtNLM"/>
    </source>
</evidence>
<feature type="transmembrane region" description="Helical" evidence="1">
    <location>
        <begin position="184"/>
        <end position="206"/>
    </location>
</feature>
<name>A0A918URZ9_9CAUL</name>
<proteinExistence type="predicted"/>
<organism evidence="2 3">
    <name type="scientific">Asticcacaulis endophyticus</name>
    <dbReference type="NCBI Taxonomy" id="1395890"/>
    <lineage>
        <taxon>Bacteria</taxon>
        <taxon>Pseudomonadati</taxon>
        <taxon>Pseudomonadota</taxon>
        <taxon>Alphaproteobacteria</taxon>
        <taxon>Caulobacterales</taxon>
        <taxon>Caulobacteraceae</taxon>
        <taxon>Asticcacaulis</taxon>
    </lineage>
</organism>
<keyword evidence="3" id="KW-1185">Reference proteome</keyword>